<comment type="caution">
    <text evidence="1">The sequence shown here is derived from an EMBL/GenBank/DDBJ whole genome shotgun (WGS) entry which is preliminary data.</text>
</comment>
<accession>A0A8T3A729</accession>
<gene>
    <name evidence="1" type="ORF">KFK09_028306</name>
</gene>
<evidence type="ECO:0000313" key="1">
    <source>
        <dbReference type="EMBL" id="KAI0488473.1"/>
    </source>
</evidence>
<name>A0A8T3A729_DENNO</name>
<sequence length="61" mass="7148">MTKVEQRFSALFAATAGFVNFERSQTKMEEPKNRIRMQAMKSNNNGEIEKMKIKLWTPPKE</sequence>
<reference evidence="1" key="1">
    <citation type="journal article" date="2022" name="Front. Genet.">
        <title>Chromosome-Scale Assembly of the Dendrobium nobile Genome Provides Insights Into the Molecular Mechanism of the Biosynthesis of the Medicinal Active Ingredient of Dendrobium.</title>
        <authorList>
            <person name="Xu Q."/>
            <person name="Niu S.-C."/>
            <person name="Li K.-L."/>
            <person name="Zheng P.-J."/>
            <person name="Zhang X.-J."/>
            <person name="Jia Y."/>
            <person name="Liu Y."/>
            <person name="Niu Y.-X."/>
            <person name="Yu L.-H."/>
            <person name="Chen D.-F."/>
            <person name="Zhang G.-Q."/>
        </authorList>
    </citation>
    <scope>NUCLEOTIDE SEQUENCE</scope>
    <source>
        <tissue evidence="1">Leaf</tissue>
    </source>
</reference>
<evidence type="ECO:0000313" key="2">
    <source>
        <dbReference type="Proteomes" id="UP000829196"/>
    </source>
</evidence>
<dbReference type="SMR" id="A0A8T3A729"/>
<proteinExistence type="predicted"/>
<dbReference type="AlphaFoldDB" id="A0A8T3A729"/>
<dbReference type="EMBL" id="JAGYWB010000019">
    <property type="protein sequence ID" value="KAI0488473.1"/>
    <property type="molecule type" value="Genomic_DNA"/>
</dbReference>
<dbReference type="Proteomes" id="UP000829196">
    <property type="component" value="Unassembled WGS sequence"/>
</dbReference>
<organism evidence="1 2">
    <name type="scientific">Dendrobium nobile</name>
    <name type="common">Orchid</name>
    <dbReference type="NCBI Taxonomy" id="94219"/>
    <lineage>
        <taxon>Eukaryota</taxon>
        <taxon>Viridiplantae</taxon>
        <taxon>Streptophyta</taxon>
        <taxon>Embryophyta</taxon>
        <taxon>Tracheophyta</taxon>
        <taxon>Spermatophyta</taxon>
        <taxon>Magnoliopsida</taxon>
        <taxon>Liliopsida</taxon>
        <taxon>Asparagales</taxon>
        <taxon>Orchidaceae</taxon>
        <taxon>Epidendroideae</taxon>
        <taxon>Malaxideae</taxon>
        <taxon>Dendrobiinae</taxon>
        <taxon>Dendrobium</taxon>
    </lineage>
</organism>
<keyword evidence="2" id="KW-1185">Reference proteome</keyword>
<protein>
    <submittedName>
        <fullName evidence="1">Uncharacterized protein</fullName>
    </submittedName>
</protein>